<dbReference type="PROSITE" id="PS51257">
    <property type="entry name" value="PROKAR_LIPOPROTEIN"/>
    <property type="match status" value="1"/>
</dbReference>
<keyword evidence="3" id="KW-1185">Reference proteome</keyword>
<proteinExistence type="predicted"/>
<gene>
    <name evidence="2" type="ORF">ACFOM9_05240</name>
</gene>
<sequence length="163" mass="16723">MHRIALLALFASTLTGCQEAAPGSAGAVVETAGGAIVDPASGASCAGHDVRLTHDDFRLVLEGDCGEITVTGSNGSLNVTHARSLQVAGDRVTVINERVDTALVTGRNVTLNLTQVGQAELGGSDNLLMARQVDKLRFTGNDNTANVNNVGAVEDSGRGNKVL</sequence>
<reference evidence="3" key="1">
    <citation type="journal article" date="2019" name="Int. J. Syst. Evol. Microbiol.">
        <title>The Global Catalogue of Microorganisms (GCM) 10K type strain sequencing project: providing services to taxonomists for standard genome sequencing and annotation.</title>
        <authorList>
            <consortium name="The Broad Institute Genomics Platform"/>
            <consortium name="The Broad Institute Genome Sequencing Center for Infectious Disease"/>
            <person name="Wu L."/>
            <person name="Ma J."/>
        </authorList>
    </citation>
    <scope>NUCLEOTIDE SEQUENCE [LARGE SCALE GENOMIC DNA]</scope>
    <source>
        <strain evidence="3">KCTC 42211</strain>
    </source>
</reference>
<accession>A0ABV7URB1</accession>
<protein>
    <submittedName>
        <fullName evidence="2">DUF3060 domain-containing protein</fullName>
    </submittedName>
</protein>
<evidence type="ECO:0000256" key="1">
    <source>
        <dbReference type="SAM" id="SignalP"/>
    </source>
</evidence>
<feature type="chain" id="PRO_5045376946" evidence="1">
    <location>
        <begin position="21"/>
        <end position="163"/>
    </location>
</feature>
<feature type="signal peptide" evidence="1">
    <location>
        <begin position="1"/>
        <end position="20"/>
    </location>
</feature>
<keyword evidence="1" id="KW-0732">Signal</keyword>
<comment type="caution">
    <text evidence="2">The sequence shown here is derived from an EMBL/GenBank/DDBJ whole genome shotgun (WGS) entry which is preliminary data.</text>
</comment>
<dbReference type="EMBL" id="JBHRYF010000001">
    <property type="protein sequence ID" value="MFC3659484.1"/>
    <property type="molecule type" value="Genomic_DNA"/>
</dbReference>
<organism evidence="2 3">
    <name type="scientific">Luteimonas notoginsengisoli</name>
    <dbReference type="NCBI Taxonomy" id="1578200"/>
    <lineage>
        <taxon>Bacteria</taxon>
        <taxon>Pseudomonadati</taxon>
        <taxon>Pseudomonadota</taxon>
        <taxon>Gammaproteobacteria</taxon>
        <taxon>Lysobacterales</taxon>
        <taxon>Lysobacteraceae</taxon>
        <taxon>Luteimonas</taxon>
    </lineage>
</organism>
<evidence type="ECO:0000313" key="2">
    <source>
        <dbReference type="EMBL" id="MFC3659484.1"/>
    </source>
</evidence>
<dbReference type="RefSeq" id="WP_386706935.1">
    <property type="nucleotide sequence ID" value="NZ_JBHRYF010000001.1"/>
</dbReference>
<dbReference type="Proteomes" id="UP001595724">
    <property type="component" value="Unassembled WGS sequence"/>
</dbReference>
<name>A0ABV7URB1_9GAMM</name>
<evidence type="ECO:0000313" key="3">
    <source>
        <dbReference type="Proteomes" id="UP001595724"/>
    </source>
</evidence>